<feature type="transmembrane region" description="Helical" evidence="1">
    <location>
        <begin position="74"/>
        <end position="95"/>
    </location>
</feature>
<keyword evidence="3" id="KW-1185">Reference proteome</keyword>
<evidence type="ECO:0000256" key="1">
    <source>
        <dbReference type="SAM" id="Phobius"/>
    </source>
</evidence>
<dbReference type="AlphaFoldDB" id="A0A7G8Q647"/>
<feature type="transmembrane region" description="Helical" evidence="1">
    <location>
        <begin position="9"/>
        <end position="29"/>
    </location>
</feature>
<evidence type="ECO:0008006" key="4">
    <source>
        <dbReference type="Google" id="ProtNLM"/>
    </source>
</evidence>
<dbReference type="Gene3D" id="1.20.210.10">
    <property type="entry name" value="Cytochrome c oxidase-like, subunit I domain"/>
    <property type="match status" value="1"/>
</dbReference>
<feature type="transmembrane region" description="Helical" evidence="1">
    <location>
        <begin position="41"/>
        <end position="62"/>
    </location>
</feature>
<dbReference type="SUPFAM" id="SSF81442">
    <property type="entry name" value="Cytochrome c oxidase subunit I-like"/>
    <property type="match status" value="1"/>
</dbReference>
<gene>
    <name evidence="2" type="ORF">H8F01_03590</name>
</gene>
<dbReference type="RefSeq" id="WP_187057712.1">
    <property type="nucleotide sequence ID" value="NZ_CP060412.1"/>
</dbReference>
<proteinExistence type="predicted"/>
<organism evidence="2 3">
    <name type="scientific">Dyella telluris</name>
    <dbReference type="NCBI Taxonomy" id="2763498"/>
    <lineage>
        <taxon>Bacteria</taxon>
        <taxon>Pseudomonadati</taxon>
        <taxon>Pseudomonadota</taxon>
        <taxon>Gammaproteobacteria</taxon>
        <taxon>Lysobacterales</taxon>
        <taxon>Rhodanobacteraceae</taxon>
        <taxon>Dyella</taxon>
    </lineage>
</organism>
<dbReference type="EMBL" id="CP060412">
    <property type="protein sequence ID" value="QNK02255.1"/>
    <property type="molecule type" value="Genomic_DNA"/>
</dbReference>
<keyword evidence="1" id="KW-0812">Transmembrane</keyword>
<keyword evidence="1" id="KW-1133">Transmembrane helix</keyword>
<dbReference type="KEGG" id="dtl:H8F01_03590"/>
<evidence type="ECO:0000313" key="2">
    <source>
        <dbReference type="EMBL" id="QNK02255.1"/>
    </source>
</evidence>
<dbReference type="Proteomes" id="UP000515873">
    <property type="component" value="Chromosome"/>
</dbReference>
<name>A0A7G8Q647_9GAMM</name>
<evidence type="ECO:0000313" key="3">
    <source>
        <dbReference type="Proteomes" id="UP000515873"/>
    </source>
</evidence>
<dbReference type="InterPro" id="IPR036927">
    <property type="entry name" value="Cyt_c_oxase-like_su1_sf"/>
</dbReference>
<feature type="transmembrane region" description="Helical" evidence="1">
    <location>
        <begin position="101"/>
        <end position="121"/>
    </location>
</feature>
<keyword evidence="1" id="KW-0472">Membrane</keyword>
<sequence>MTDNTRSRAWFCMAVIYFVVAVALGLVMGGSGDHSLMAVHAHLNLLGWVSMSLFGLIGMAYPAITQGRMASWQFWLHNIGTPVMLGALAAQIKGVAGVDPLLGIASALVGLAAALFAWLVITRISMQRVTASAVQRRAS</sequence>
<protein>
    <recommendedName>
        <fullName evidence="4">Cytochrome-c oxidase</fullName>
    </recommendedName>
</protein>
<reference evidence="2 3" key="1">
    <citation type="submission" date="2020-08" db="EMBL/GenBank/DDBJ databases">
        <title>Dyella sp. G9 isolated from forest soil.</title>
        <authorList>
            <person name="Fu J."/>
            <person name="Qiu L."/>
        </authorList>
    </citation>
    <scope>NUCLEOTIDE SEQUENCE [LARGE SCALE GENOMIC DNA]</scope>
    <source>
        <strain evidence="2 3">G9</strain>
    </source>
</reference>
<accession>A0A7G8Q647</accession>